<organism evidence="1 2">
    <name type="scientific">Aristolochia fimbriata</name>
    <name type="common">White veined hardy Dutchman's pipe vine</name>
    <dbReference type="NCBI Taxonomy" id="158543"/>
    <lineage>
        <taxon>Eukaryota</taxon>
        <taxon>Viridiplantae</taxon>
        <taxon>Streptophyta</taxon>
        <taxon>Embryophyta</taxon>
        <taxon>Tracheophyta</taxon>
        <taxon>Spermatophyta</taxon>
        <taxon>Magnoliopsida</taxon>
        <taxon>Magnoliidae</taxon>
        <taxon>Piperales</taxon>
        <taxon>Aristolochiaceae</taxon>
        <taxon>Aristolochia</taxon>
    </lineage>
</organism>
<accession>A0AAV7EB04</accession>
<evidence type="ECO:0000313" key="1">
    <source>
        <dbReference type="EMBL" id="KAG9445894.1"/>
    </source>
</evidence>
<sequence length="204" mass="23248">MSSSGREEGILIGRCPCTSIHEIIQSNQSIATNLLNYMQTYIAQHKLRLSIICSHRTHLWRCYRQGHVRSSEAIMLRKKERIIWEKTLARFGTKCTTVQAVLHYYPERIPRSHSNIRSDLVVHIYNERTNRGMHSRDPSPHKLSDQCMQLKSPVVGCRYGGLGPTVECRLEVGPKKLPCVGLSLTKGIGLEALVVKSRSLFRCH</sequence>
<dbReference type="Proteomes" id="UP000825729">
    <property type="component" value="Unassembled WGS sequence"/>
</dbReference>
<dbReference type="AlphaFoldDB" id="A0AAV7EB04"/>
<comment type="caution">
    <text evidence="1">The sequence shown here is derived from an EMBL/GenBank/DDBJ whole genome shotgun (WGS) entry which is preliminary data.</text>
</comment>
<protein>
    <submittedName>
        <fullName evidence="1">Uncharacterized protein</fullName>
    </submittedName>
</protein>
<evidence type="ECO:0000313" key="2">
    <source>
        <dbReference type="Proteomes" id="UP000825729"/>
    </source>
</evidence>
<name>A0AAV7EB04_ARIFI</name>
<keyword evidence="2" id="KW-1185">Reference proteome</keyword>
<reference evidence="1 2" key="1">
    <citation type="submission" date="2021-07" db="EMBL/GenBank/DDBJ databases">
        <title>The Aristolochia fimbriata genome: insights into angiosperm evolution, floral development and chemical biosynthesis.</title>
        <authorList>
            <person name="Jiao Y."/>
        </authorList>
    </citation>
    <scope>NUCLEOTIDE SEQUENCE [LARGE SCALE GENOMIC DNA]</scope>
    <source>
        <strain evidence="1">IBCAS-2021</strain>
        <tissue evidence="1">Leaf</tissue>
    </source>
</reference>
<proteinExistence type="predicted"/>
<gene>
    <name evidence="1" type="ORF">H6P81_012022</name>
</gene>
<dbReference type="EMBL" id="JAINDJ010000005">
    <property type="protein sequence ID" value="KAG9445894.1"/>
    <property type="molecule type" value="Genomic_DNA"/>
</dbReference>